<proteinExistence type="predicted"/>
<keyword evidence="2" id="KW-1185">Reference proteome</keyword>
<dbReference type="AlphaFoldDB" id="A0A194QI91"/>
<organism evidence="1 2">
    <name type="scientific">Papilio xuthus</name>
    <name type="common">Asian swallowtail butterfly</name>
    <dbReference type="NCBI Taxonomy" id="66420"/>
    <lineage>
        <taxon>Eukaryota</taxon>
        <taxon>Metazoa</taxon>
        <taxon>Ecdysozoa</taxon>
        <taxon>Arthropoda</taxon>
        <taxon>Hexapoda</taxon>
        <taxon>Insecta</taxon>
        <taxon>Pterygota</taxon>
        <taxon>Neoptera</taxon>
        <taxon>Endopterygota</taxon>
        <taxon>Lepidoptera</taxon>
        <taxon>Glossata</taxon>
        <taxon>Ditrysia</taxon>
        <taxon>Papilionoidea</taxon>
        <taxon>Papilionidae</taxon>
        <taxon>Papilioninae</taxon>
        <taxon>Papilio</taxon>
    </lineage>
</organism>
<evidence type="ECO:0000313" key="2">
    <source>
        <dbReference type="Proteomes" id="UP000053268"/>
    </source>
</evidence>
<dbReference type="Proteomes" id="UP000053268">
    <property type="component" value="Unassembled WGS sequence"/>
</dbReference>
<gene>
    <name evidence="1" type="ORF">RR46_03256</name>
</gene>
<accession>A0A194QI91</accession>
<sequence>MWQVAKGRCHTRRGVDHVVNCPEVRQSQHNYVTLNTKTKVCKRYKNSCAFIVHVQGPGGVREDRYLGN</sequence>
<dbReference type="EMBL" id="KQ458880">
    <property type="protein sequence ID" value="KPJ04645.1"/>
    <property type="molecule type" value="Genomic_DNA"/>
</dbReference>
<reference evidence="1 2" key="1">
    <citation type="journal article" date="2015" name="Nat. Commun.">
        <title>Outbred genome sequencing and CRISPR/Cas9 gene editing in butterflies.</title>
        <authorList>
            <person name="Li X."/>
            <person name="Fan D."/>
            <person name="Zhang W."/>
            <person name="Liu G."/>
            <person name="Zhang L."/>
            <person name="Zhao L."/>
            <person name="Fang X."/>
            <person name="Chen L."/>
            <person name="Dong Y."/>
            <person name="Chen Y."/>
            <person name="Ding Y."/>
            <person name="Zhao R."/>
            <person name="Feng M."/>
            <person name="Zhu Y."/>
            <person name="Feng Y."/>
            <person name="Jiang X."/>
            <person name="Zhu D."/>
            <person name="Xiang H."/>
            <person name="Feng X."/>
            <person name="Li S."/>
            <person name="Wang J."/>
            <person name="Zhang G."/>
            <person name="Kronforst M.R."/>
            <person name="Wang W."/>
        </authorList>
    </citation>
    <scope>NUCLEOTIDE SEQUENCE [LARGE SCALE GENOMIC DNA]</scope>
    <source>
        <strain evidence="1">Ya'a_city_454_Px</strain>
        <tissue evidence="1">Whole body</tissue>
    </source>
</reference>
<evidence type="ECO:0000313" key="1">
    <source>
        <dbReference type="EMBL" id="KPJ04645.1"/>
    </source>
</evidence>
<protein>
    <submittedName>
        <fullName evidence="1">Uncharacterized protein</fullName>
    </submittedName>
</protein>
<name>A0A194QI91_PAPXU</name>